<dbReference type="EMBL" id="JACCHS010000022">
    <property type="protein sequence ID" value="NYT46635.1"/>
    <property type="molecule type" value="Genomic_DNA"/>
</dbReference>
<proteinExistence type="predicted"/>
<name>A0A7Z0MMW1_9GAMM</name>
<dbReference type="AlphaFoldDB" id="A0A7Z0MMW1"/>
<reference evidence="1 2" key="1">
    <citation type="submission" date="2020-05" db="EMBL/GenBank/DDBJ databases">
        <title>Horizontal transmission and recombination maintain forever young bacterial symbiont genomes.</title>
        <authorList>
            <person name="Russell S.L."/>
            <person name="Pepper-Tunick E."/>
            <person name="Svedberg J."/>
            <person name="Byrne A."/>
            <person name="Ruelas Castillo J."/>
            <person name="Vollmers C."/>
            <person name="Beinart R.A."/>
            <person name="Corbett-Detig R."/>
        </authorList>
    </citation>
    <scope>NUCLEOTIDE SEQUENCE [LARGE SCALE GENOMIC DNA]</scope>
    <source>
        <strain evidence="1">4727-3</strain>
    </source>
</reference>
<gene>
    <name evidence="1" type="ORF">H0A75_02125</name>
</gene>
<organism evidence="1 2">
    <name type="scientific">Candidatus Methanofishera endochildressiae</name>
    <dbReference type="NCBI Taxonomy" id="2738884"/>
    <lineage>
        <taxon>Bacteria</taxon>
        <taxon>Pseudomonadati</taxon>
        <taxon>Pseudomonadota</taxon>
        <taxon>Gammaproteobacteria</taxon>
        <taxon>Candidatus Methanofishera</taxon>
    </lineage>
</organism>
<evidence type="ECO:0000313" key="2">
    <source>
        <dbReference type="Proteomes" id="UP000537890"/>
    </source>
</evidence>
<sequence length="72" mass="8294">MALNEINTRLTLSYAEQLTHSGFSIRGVFYCPALSRILKVPDNDPEIIRFPEHGFGFWEQKGIAWDGFKCFL</sequence>
<evidence type="ECO:0000313" key="1">
    <source>
        <dbReference type="EMBL" id="NYT46635.1"/>
    </source>
</evidence>
<protein>
    <submittedName>
        <fullName evidence="1">Uncharacterized protein</fullName>
    </submittedName>
</protein>
<accession>A0A7Z0MMW1</accession>
<comment type="caution">
    <text evidence="1">The sequence shown here is derived from an EMBL/GenBank/DDBJ whole genome shotgun (WGS) entry which is preliminary data.</text>
</comment>
<dbReference type="Proteomes" id="UP000537890">
    <property type="component" value="Unassembled WGS sequence"/>
</dbReference>